<keyword evidence="2 5" id="KW-0378">Hydrolase</keyword>
<protein>
    <submittedName>
        <fullName evidence="5">Alpha/beta-hydrolase</fullName>
    </submittedName>
</protein>
<dbReference type="SUPFAM" id="SSF53474">
    <property type="entry name" value="alpha/beta-Hydrolases"/>
    <property type="match status" value="1"/>
</dbReference>
<dbReference type="PANTHER" id="PTHR43918:SF4">
    <property type="entry name" value="CARBOXYLIC ESTER HYDROLASE"/>
    <property type="match status" value="1"/>
</dbReference>
<dbReference type="AlphaFoldDB" id="A0A0D7BCK5"/>
<comment type="similarity">
    <text evidence="1">Belongs to the type-B carboxylesterase/lipase family.</text>
</comment>
<dbReference type="Gene3D" id="3.40.50.1820">
    <property type="entry name" value="alpha/beta hydrolase"/>
    <property type="match status" value="1"/>
</dbReference>
<sequence>MAVKAMTSSMALLWQYSYHDAVPEYWYSQVVEGAGCANIQDTLECLRAADTELLQSLDKSVSSSAFMRTVIFVPVVDGELITQSPIEALNNGQMNGEGVLAVTNANEGVSFIDTDFAVSYDVAGYVHNFFPGLKQESIDYILELYSDLGEMSSSVRRTSLRRHFHRADTKEFALPPALHTSDMAYYFPTTHKPAYVNPIFSSTFAGSLISFAESGVPSGEYLPDWPLYGSNNIEMIFNATEAGKPDHAAIAANSPPQPISSRTRVHYTLMMEDTKRHLKPHKDDVLAESSKASLKSQQPVSQSASLSNTDSNSFNYDSDYDEFEDHVYSYPSPAPVAKPSYVPNPKAKQQAPLGLEIEDFEAQWAHTMGSSTELDDGMFEYYTSISDSHVYEEVQWFIPVEKLDPLDVSPAAANERKKGL</sequence>
<keyword evidence="6" id="KW-1185">Reference proteome</keyword>
<dbReference type="Proteomes" id="UP000054007">
    <property type="component" value="Unassembled WGS sequence"/>
</dbReference>
<accession>A0A0D7BCK5</accession>
<reference evidence="5 6" key="1">
    <citation type="journal article" date="2015" name="Fungal Genet. Biol.">
        <title>Evolution of novel wood decay mechanisms in Agaricales revealed by the genome sequences of Fistulina hepatica and Cylindrobasidium torrendii.</title>
        <authorList>
            <person name="Floudas D."/>
            <person name="Held B.W."/>
            <person name="Riley R."/>
            <person name="Nagy L.G."/>
            <person name="Koehler G."/>
            <person name="Ransdell A.S."/>
            <person name="Younus H."/>
            <person name="Chow J."/>
            <person name="Chiniquy J."/>
            <person name="Lipzen A."/>
            <person name="Tritt A."/>
            <person name="Sun H."/>
            <person name="Haridas S."/>
            <person name="LaButti K."/>
            <person name="Ohm R.A."/>
            <person name="Kues U."/>
            <person name="Blanchette R.A."/>
            <person name="Grigoriev I.V."/>
            <person name="Minto R.E."/>
            <person name="Hibbett D.S."/>
        </authorList>
    </citation>
    <scope>NUCLEOTIDE SEQUENCE [LARGE SCALE GENOMIC DNA]</scope>
    <source>
        <strain evidence="5 6">FP15055 ss-10</strain>
    </source>
</reference>
<dbReference type="Pfam" id="PF00135">
    <property type="entry name" value="COesterase"/>
    <property type="match status" value="1"/>
</dbReference>
<name>A0A0D7BCK5_9AGAR</name>
<dbReference type="OrthoDB" id="408631at2759"/>
<gene>
    <name evidence="5" type="ORF">CYLTODRAFT_489954</name>
</gene>
<feature type="compositionally biased region" description="Polar residues" evidence="3">
    <location>
        <begin position="290"/>
        <end position="306"/>
    </location>
</feature>
<proteinExistence type="inferred from homology"/>
<dbReference type="STRING" id="1314674.A0A0D7BCK5"/>
<evidence type="ECO:0000256" key="1">
    <source>
        <dbReference type="ARBA" id="ARBA00005964"/>
    </source>
</evidence>
<feature type="domain" description="Carboxylesterase type B" evidence="4">
    <location>
        <begin position="9"/>
        <end position="115"/>
    </location>
</feature>
<evidence type="ECO:0000313" key="6">
    <source>
        <dbReference type="Proteomes" id="UP000054007"/>
    </source>
</evidence>
<dbReference type="PANTHER" id="PTHR43918">
    <property type="entry name" value="ACETYLCHOLINESTERASE"/>
    <property type="match status" value="1"/>
</dbReference>
<dbReference type="InterPro" id="IPR050654">
    <property type="entry name" value="AChE-related_enzymes"/>
</dbReference>
<dbReference type="EMBL" id="KN880507">
    <property type="protein sequence ID" value="KIY68218.1"/>
    <property type="molecule type" value="Genomic_DNA"/>
</dbReference>
<dbReference type="InterPro" id="IPR029058">
    <property type="entry name" value="AB_hydrolase_fold"/>
</dbReference>
<evidence type="ECO:0000256" key="3">
    <source>
        <dbReference type="SAM" id="MobiDB-lite"/>
    </source>
</evidence>
<feature type="region of interest" description="Disordered" evidence="3">
    <location>
        <begin position="278"/>
        <end position="315"/>
    </location>
</feature>
<evidence type="ECO:0000256" key="2">
    <source>
        <dbReference type="ARBA" id="ARBA00022801"/>
    </source>
</evidence>
<dbReference type="InterPro" id="IPR002018">
    <property type="entry name" value="CarbesteraseB"/>
</dbReference>
<evidence type="ECO:0000259" key="4">
    <source>
        <dbReference type="Pfam" id="PF00135"/>
    </source>
</evidence>
<dbReference type="GO" id="GO:0052689">
    <property type="term" value="F:carboxylic ester hydrolase activity"/>
    <property type="evidence" value="ECO:0007669"/>
    <property type="project" value="TreeGrafter"/>
</dbReference>
<evidence type="ECO:0000313" key="5">
    <source>
        <dbReference type="EMBL" id="KIY68218.1"/>
    </source>
</evidence>
<organism evidence="5 6">
    <name type="scientific">Cylindrobasidium torrendii FP15055 ss-10</name>
    <dbReference type="NCBI Taxonomy" id="1314674"/>
    <lineage>
        <taxon>Eukaryota</taxon>
        <taxon>Fungi</taxon>
        <taxon>Dikarya</taxon>
        <taxon>Basidiomycota</taxon>
        <taxon>Agaricomycotina</taxon>
        <taxon>Agaricomycetes</taxon>
        <taxon>Agaricomycetidae</taxon>
        <taxon>Agaricales</taxon>
        <taxon>Marasmiineae</taxon>
        <taxon>Physalacriaceae</taxon>
        <taxon>Cylindrobasidium</taxon>
    </lineage>
</organism>